<feature type="transmembrane region" description="Helical" evidence="1">
    <location>
        <begin position="505"/>
        <end position="525"/>
    </location>
</feature>
<dbReference type="Proteomes" id="UP000789595">
    <property type="component" value="Unassembled WGS sequence"/>
</dbReference>
<keyword evidence="1" id="KW-0472">Membrane</keyword>
<evidence type="ECO:0000313" key="3">
    <source>
        <dbReference type="EMBL" id="CAH0378662.1"/>
    </source>
</evidence>
<dbReference type="AlphaFoldDB" id="A0A7S4A093"/>
<dbReference type="EMBL" id="CAKKNE010000006">
    <property type="protein sequence ID" value="CAH0378662.1"/>
    <property type="molecule type" value="Genomic_DNA"/>
</dbReference>
<evidence type="ECO:0000313" key="4">
    <source>
        <dbReference type="Proteomes" id="UP000789595"/>
    </source>
</evidence>
<evidence type="ECO:0000313" key="2">
    <source>
        <dbReference type="EMBL" id="CAE0699877.1"/>
    </source>
</evidence>
<feature type="transmembrane region" description="Helical" evidence="1">
    <location>
        <begin position="461"/>
        <end position="481"/>
    </location>
</feature>
<keyword evidence="1" id="KW-1133">Transmembrane helix</keyword>
<name>A0A7S4A093_9STRA</name>
<dbReference type="EMBL" id="HBIW01017758">
    <property type="protein sequence ID" value="CAE0699877.1"/>
    <property type="molecule type" value="Transcribed_RNA"/>
</dbReference>
<reference evidence="3" key="2">
    <citation type="submission" date="2021-11" db="EMBL/GenBank/DDBJ databases">
        <authorList>
            <consortium name="Genoscope - CEA"/>
            <person name="William W."/>
        </authorList>
    </citation>
    <scope>NUCLEOTIDE SEQUENCE</scope>
</reference>
<proteinExistence type="predicted"/>
<keyword evidence="4" id="KW-1185">Reference proteome</keyword>
<feature type="transmembrane region" description="Helical" evidence="1">
    <location>
        <begin position="229"/>
        <end position="249"/>
    </location>
</feature>
<feature type="transmembrane region" description="Helical" evidence="1">
    <location>
        <begin position="21"/>
        <end position="43"/>
    </location>
</feature>
<gene>
    <name evidence="2" type="ORF">PCAL00307_LOCUS15313</name>
    <name evidence="3" type="ORF">PECAL_6P02580</name>
</gene>
<feature type="transmembrane region" description="Helical" evidence="1">
    <location>
        <begin position="364"/>
        <end position="384"/>
    </location>
</feature>
<sequence>MAAAKDSSSSDRIRIEERVLAHKWLASIACSVVAVLLLLPVYAELVSETADASAGTGCWVVQQYSVNAARPGGGVYRERIKWGWTWTWHSDDAVLPPCCQNLSNKTTLFVPYDESYAQAFRDHDYWARNYTLRDLSLCEEDTTCASCAGDAFTVEAATCAAGRCESRRSATDGSCTCDRAYEDTQRGGGRWACDIRGCRWRRDFYMGLPSYAPPYWDWWAQDNDFASLYALYLLAVAASAFGVAAALLIRRDFRRSDEDAASTPFRAYLKALVAYFVIQLFTNLAVFCSFMTWRCEHHNVQTTRAYDCDCESPNPTVADIVGGAWEWLDGFKGWCAGEKGSFSRNWPHVYGDEVTPEGAAHSCATYIAGLLMGIVTNIVLELVLVCRVHLLGGVPGGPSPRTLKVLRWVVGCQLFIISLQTILTYCLQYDLAKNFVTSDEQGRKNLQGRALEAATLFTGSVMALIGCLHVSVSVCLCYAFLRPLWHADRQLGVGDPALRAQTRRVLIATFVAVFSTLVCYLNPAIGFAQPLVLFAVDSIINDLCLSILALTDAEGDASAARDASGLRVGVAPEDSPGLELSDGAVLS</sequence>
<accession>A0A7S4A093</accession>
<feature type="transmembrane region" description="Helical" evidence="1">
    <location>
        <begin position="405"/>
        <end position="425"/>
    </location>
</feature>
<keyword evidence="1" id="KW-0812">Transmembrane</keyword>
<reference evidence="2" key="1">
    <citation type="submission" date="2021-01" db="EMBL/GenBank/DDBJ databases">
        <authorList>
            <person name="Corre E."/>
            <person name="Pelletier E."/>
            <person name="Niang G."/>
            <person name="Scheremetjew M."/>
            <person name="Finn R."/>
            <person name="Kale V."/>
            <person name="Holt S."/>
            <person name="Cochrane G."/>
            <person name="Meng A."/>
            <person name="Brown T."/>
            <person name="Cohen L."/>
        </authorList>
    </citation>
    <scope>NUCLEOTIDE SEQUENCE</scope>
    <source>
        <strain evidence="2">CCMP1756</strain>
    </source>
</reference>
<evidence type="ECO:0000256" key="1">
    <source>
        <dbReference type="SAM" id="Phobius"/>
    </source>
</evidence>
<organism evidence="2">
    <name type="scientific">Pelagomonas calceolata</name>
    <dbReference type="NCBI Taxonomy" id="35677"/>
    <lineage>
        <taxon>Eukaryota</taxon>
        <taxon>Sar</taxon>
        <taxon>Stramenopiles</taxon>
        <taxon>Ochrophyta</taxon>
        <taxon>Pelagophyceae</taxon>
        <taxon>Pelagomonadales</taxon>
        <taxon>Pelagomonadaceae</taxon>
        <taxon>Pelagomonas</taxon>
    </lineage>
</organism>
<feature type="transmembrane region" description="Helical" evidence="1">
    <location>
        <begin position="269"/>
        <end position="293"/>
    </location>
</feature>
<protein>
    <submittedName>
        <fullName evidence="2">Uncharacterized protein</fullName>
    </submittedName>
</protein>